<feature type="compositionally biased region" description="Low complexity" evidence="1">
    <location>
        <begin position="1421"/>
        <end position="1443"/>
    </location>
</feature>
<feature type="compositionally biased region" description="Low complexity" evidence="1">
    <location>
        <begin position="776"/>
        <end position="785"/>
    </location>
</feature>
<feature type="compositionally biased region" description="Polar residues" evidence="1">
    <location>
        <begin position="10"/>
        <end position="19"/>
    </location>
</feature>
<comment type="caution">
    <text evidence="2">The sequence shown here is derived from an EMBL/GenBank/DDBJ whole genome shotgun (WGS) entry which is preliminary data.</text>
</comment>
<sequence length="1473" mass="151095">MPLLGGLFARNNSNGNGATPKSKSSPSPSDLSPPASNYAYSASSTHLSPVPSSQASPTSDLAYAGEPTPNAKRGGMGFFGRKRSTNGLTVDTVPVPSYEQHPPKPAYLSRLSTSSDVPSVASASVSMSPNSLRPPANLYSSSTRSLPPPMTGPGASPYAHHPPQPRSSSSASPSRDRDQHQPQDRGRDPRQRYPGLSPLAPQVSPTRSTASGWTAASGKTSKSVGTKSGRKFAFWSRSKGKDGEGMPPSPSPSTRTGRTQPPSPAKSDFNLRAFRHVRGGDGASSPSRSQPQSRKGSAQYPPQPPPQQLPQQQQHQLTATNLSSLTAQIEREAGRGAGAGEEYLPPARPRPRGGSDASAASSSRISVAAFREAQARERERRSAAGSPVLGESAREPSPGPYGRRPMPSPVQVPSATRTVQPTTTVQKSTVQKKSTGTKQQQPHQRSAAAGPGRWESDEDEDEDEESHQEEEESSDDYRGAKAKPAAVSASSLGVYGPMAAKLGGSTGNLVGSASAVSVGGVATHAKRLSLSQEPLSTVNPSRSAQNLHLQQPKSPIRQPPPPDSDSSESDSSSGDSDEDSDDAPLATLVAPKRPGSSMSLRSNGSNPSLPGGKPKPKPLIDINELAGSRPVLAGQKRSDEGFTGGGMLGTTTSGMGKGDSPIPSPVLTSRGPPPPSSGRGGFVSFPSPPGSPVSETPPVVVASVVAASAAPTPVQRASPMRKDSAPVVSLGAATGKRDVLSDRLKAVAAVSSASSSSENLALALPKATPRPPPPTSFSSSATTTRKALHRRSSSDIVSAAAAGRGRSWLDDFNTSSSNKADDGDLGKDLADMLGGGGLAFVLGEGEGARMSVIEREEWAPPTNKAPTRSRSPPTTSATAPPAPQPDSIVPIVIKQRSPPPAFSVTSRPANRNSTYSEVGSTTGSVVATATTNATARPNPSTTARPRSSTLIPSSSSSEVGARTVSTTSASTASSAVTKQRQRSSTLMASGTSPSTATSTPSRPLLAQPKPKAQTLDPPRPIAQPTPSPSPPSLLGRPAPPQRPFAAVRGNSPASSSSGSGPIIPLTPRDGSDIGSSSGNSGSGSGRYPVSSMKPASPAKTKAREWSGGASGLLPAQRRSVSFDFDEPAIKGKLKAVPVVDEEQRRRERRRSEAKAAIELGNIVNGPGPVPDDDSDDDVPITQTRNGSNLNLAAMNPAAMGMNPQMGMGMGMPMMPPQMPMGMQMPMQPMWPQMQMGMQPQAMLSPGQFMMSPPSDPNLMAAHQQAMLYAKQAYQMAVAQQAMAAAGEEWERGSTMGGGRAPSVFGGSMSVVGGMGGGAGAGQGALSPFGMGLAMLNAQNSGSPMMFPSGPRSMMGGMGGGARSEYGGGGGGGGNWNSSKSVYGESFGPSTERYSSSPRTMSSGNLAAMGGGPGKDGGGYFAGAIPPSSSRPGPSPGGQQPRQRTASQPASPARGVRKSPGQQPPSSWKAAGGS</sequence>
<feature type="compositionally biased region" description="Pro residues" evidence="1">
    <location>
        <begin position="1017"/>
        <end position="1042"/>
    </location>
</feature>
<evidence type="ECO:0000313" key="3">
    <source>
        <dbReference type="Proteomes" id="UP000613580"/>
    </source>
</evidence>
<feature type="compositionally biased region" description="Acidic residues" evidence="1">
    <location>
        <begin position="456"/>
        <end position="474"/>
    </location>
</feature>
<feature type="compositionally biased region" description="Low complexity" evidence="1">
    <location>
        <begin position="865"/>
        <end position="879"/>
    </location>
</feature>
<keyword evidence="3" id="KW-1185">Reference proteome</keyword>
<feature type="compositionally biased region" description="Polar residues" evidence="1">
    <location>
        <begin position="203"/>
        <end position="214"/>
    </location>
</feature>
<reference evidence="2" key="1">
    <citation type="submission" date="2020-05" db="EMBL/GenBank/DDBJ databases">
        <title>Mycena genomes resolve the evolution of fungal bioluminescence.</title>
        <authorList>
            <person name="Tsai I.J."/>
        </authorList>
    </citation>
    <scope>NUCLEOTIDE SEQUENCE</scope>
    <source>
        <strain evidence="2">110903Hualien_Pintung</strain>
    </source>
</reference>
<feature type="region of interest" description="Disordered" evidence="1">
    <location>
        <begin position="851"/>
        <end position="1111"/>
    </location>
</feature>
<feature type="compositionally biased region" description="Low complexity" evidence="1">
    <location>
        <begin position="602"/>
        <end position="612"/>
    </location>
</feature>
<feature type="compositionally biased region" description="Gly residues" evidence="1">
    <location>
        <begin position="1408"/>
        <end position="1420"/>
    </location>
</feature>
<feature type="region of interest" description="Disordered" evidence="1">
    <location>
        <begin position="750"/>
        <end position="830"/>
    </location>
</feature>
<feature type="compositionally biased region" description="Polar residues" evidence="1">
    <location>
        <begin position="317"/>
        <end position="327"/>
    </location>
</feature>
<dbReference type="Proteomes" id="UP000613580">
    <property type="component" value="Unassembled WGS sequence"/>
</dbReference>
<gene>
    <name evidence="2" type="ORF">HMN09_00368700</name>
</gene>
<name>A0A8H6TKU8_MYCCL</name>
<feature type="compositionally biased region" description="Low complexity" evidence="1">
    <location>
        <begin position="20"/>
        <end position="44"/>
    </location>
</feature>
<accession>A0A8H6TKU8</accession>
<dbReference type="EMBL" id="JACAZE010000004">
    <property type="protein sequence ID" value="KAF7318582.1"/>
    <property type="molecule type" value="Genomic_DNA"/>
</dbReference>
<protein>
    <submittedName>
        <fullName evidence="2">Uncharacterized protein</fullName>
    </submittedName>
</protein>
<feature type="compositionally biased region" description="Low complexity" evidence="1">
    <location>
        <begin position="750"/>
        <end position="767"/>
    </location>
</feature>
<feature type="compositionally biased region" description="Basic and acidic residues" evidence="1">
    <location>
        <begin position="819"/>
        <end position="830"/>
    </location>
</feature>
<proteinExistence type="predicted"/>
<feature type="compositionally biased region" description="Low complexity" evidence="1">
    <location>
        <begin position="918"/>
        <end position="977"/>
    </location>
</feature>
<feature type="compositionally biased region" description="Low complexity" evidence="1">
    <location>
        <begin position="217"/>
        <end position="227"/>
    </location>
</feature>
<feature type="region of interest" description="Disordered" evidence="1">
    <location>
        <begin position="1"/>
        <end position="512"/>
    </location>
</feature>
<feature type="compositionally biased region" description="Low complexity" evidence="1">
    <location>
        <begin position="418"/>
        <end position="434"/>
    </location>
</feature>
<feature type="compositionally biased region" description="Low complexity" evidence="1">
    <location>
        <begin position="284"/>
        <end position="294"/>
    </location>
</feature>
<evidence type="ECO:0000256" key="1">
    <source>
        <dbReference type="SAM" id="MobiDB-lite"/>
    </source>
</evidence>
<feature type="compositionally biased region" description="Low complexity" evidence="1">
    <location>
        <begin position="112"/>
        <end position="131"/>
    </location>
</feature>
<organism evidence="2 3">
    <name type="scientific">Mycena chlorophos</name>
    <name type="common">Agaric fungus</name>
    <name type="synonym">Agaricus chlorophos</name>
    <dbReference type="NCBI Taxonomy" id="658473"/>
    <lineage>
        <taxon>Eukaryota</taxon>
        <taxon>Fungi</taxon>
        <taxon>Dikarya</taxon>
        <taxon>Basidiomycota</taxon>
        <taxon>Agaricomycotina</taxon>
        <taxon>Agaricomycetes</taxon>
        <taxon>Agaricomycetidae</taxon>
        <taxon>Agaricales</taxon>
        <taxon>Marasmiineae</taxon>
        <taxon>Mycenaceae</taxon>
        <taxon>Mycena</taxon>
    </lineage>
</organism>
<feature type="compositionally biased region" description="Polar residues" evidence="1">
    <location>
        <begin position="45"/>
        <end position="59"/>
    </location>
</feature>
<feature type="compositionally biased region" description="Basic and acidic residues" evidence="1">
    <location>
        <begin position="373"/>
        <end position="382"/>
    </location>
</feature>
<feature type="compositionally biased region" description="Polar residues" evidence="1">
    <location>
        <begin position="903"/>
        <end position="917"/>
    </location>
</feature>
<feature type="compositionally biased region" description="Basic and acidic residues" evidence="1">
    <location>
        <begin position="174"/>
        <end position="191"/>
    </location>
</feature>
<feature type="compositionally biased region" description="Polar residues" evidence="1">
    <location>
        <begin position="531"/>
        <end position="549"/>
    </location>
</feature>
<evidence type="ECO:0000313" key="2">
    <source>
        <dbReference type="EMBL" id="KAF7318582.1"/>
    </source>
</evidence>
<feature type="compositionally biased region" description="Low complexity" evidence="1">
    <location>
        <begin position="482"/>
        <end position="491"/>
    </location>
</feature>
<dbReference type="OrthoDB" id="2687738at2759"/>
<feature type="compositionally biased region" description="Low complexity" evidence="1">
    <location>
        <begin position="355"/>
        <end position="372"/>
    </location>
</feature>
<feature type="compositionally biased region" description="Low complexity" evidence="1">
    <location>
        <begin position="1051"/>
        <end position="1063"/>
    </location>
</feature>
<feature type="region of interest" description="Disordered" evidence="1">
    <location>
        <begin position="531"/>
        <end position="696"/>
    </location>
</feature>
<feature type="region of interest" description="Disordered" evidence="1">
    <location>
        <begin position="1382"/>
        <end position="1473"/>
    </location>
</feature>
<feature type="compositionally biased region" description="Polar residues" evidence="1">
    <location>
        <begin position="1387"/>
        <end position="1404"/>
    </location>
</feature>
<feature type="compositionally biased region" description="Low complexity" evidence="1">
    <location>
        <begin position="988"/>
        <end position="1001"/>
    </location>
</feature>